<evidence type="ECO:0000313" key="2">
    <source>
        <dbReference type="EMBL" id="AKH36474.1"/>
    </source>
</evidence>
<evidence type="ECO:0000256" key="1">
    <source>
        <dbReference type="SAM" id="Phobius"/>
    </source>
</evidence>
<dbReference type="RefSeq" id="YP_009158058.1">
    <property type="nucleotide sequence ID" value="NC_027492.1"/>
</dbReference>
<keyword evidence="1" id="KW-1133">Transmembrane helix</keyword>
<name>A0A0H3W0X9_CARXA</name>
<reference evidence="2" key="1">
    <citation type="submission" date="2015-01" db="EMBL/GenBank/DDBJ databases">
        <title>The complete mitochonrial genome of Carrhotus xanthogramma.</title>
        <authorList>
            <person name="Li C."/>
            <person name="Wang Z.-L."/>
            <person name="Yu X.-P."/>
        </authorList>
    </citation>
    <scope>NUCLEOTIDE SEQUENCE</scope>
</reference>
<dbReference type="CTD" id="4539"/>
<geneLocation type="mitochondrion" evidence="2"/>
<gene>
    <name evidence="2" type="primary">ND4L</name>
</gene>
<protein>
    <submittedName>
        <fullName evidence="2">NADH dehydrogenase subunit 4L</fullName>
    </submittedName>
</protein>
<dbReference type="AlphaFoldDB" id="A0A0H3W0X9"/>
<accession>A0A0H3W0X9</accession>
<sequence>MNLLFTMIMMSLTSMCWWRKNIILMLLSLEMLIMSLFTLMATSLPLSNMSSLLLMLVMMVSGSSFGLSLLVSMSHTYNSSNSIYINLLTYVKYILYFNISAMYNY</sequence>
<keyword evidence="1" id="KW-0812">Transmembrane</keyword>
<feature type="transmembrane region" description="Helical" evidence="1">
    <location>
        <begin position="52"/>
        <end position="71"/>
    </location>
</feature>
<feature type="transmembrane region" description="Helical" evidence="1">
    <location>
        <begin position="21"/>
        <end position="40"/>
    </location>
</feature>
<feature type="transmembrane region" description="Helical" evidence="1">
    <location>
        <begin position="83"/>
        <end position="103"/>
    </location>
</feature>
<dbReference type="Gene3D" id="1.10.287.3510">
    <property type="match status" value="1"/>
</dbReference>
<dbReference type="EMBL" id="KP402247">
    <property type="protein sequence ID" value="AKH36474.1"/>
    <property type="molecule type" value="Genomic_DNA"/>
</dbReference>
<dbReference type="GeneID" id="25019622"/>
<keyword evidence="2" id="KW-0496">Mitochondrion</keyword>
<organism evidence="2">
    <name type="scientific">Carrhotus xanthogramma</name>
    <name type="common">Jumpimg spider</name>
    <dbReference type="NCBI Taxonomy" id="1112393"/>
    <lineage>
        <taxon>Eukaryota</taxon>
        <taxon>Metazoa</taxon>
        <taxon>Ecdysozoa</taxon>
        <taxon>Arthropoda</taxon>
        <taxon>Chelicerata</taxon>
        <taxon>Arachnida</taxon>
        <taxon>Araneae</taxon>
        <taxon>Araneomorphae</taxon>
        <taxon>Entelegynae</taxon>
        <taxon>Dionycha</taxon>
        <taxon>Salticidae</taxon>
        <taxon>Salticinae</taxon>
        <taxon>Salticoida</taxon>
        <taxon>Salticini</taxon>
        <taxon>Carrhotus</taxon>
    </lineage>
</organism>
<keyword evidence="1" id="KW-0472">Membrane</keyword>
<proteinExistence type="predicted"/>